<evidence type="ECO:0000313" key="4">
    <source>
        <dbReference type="Proteomes" id="UP000800094"/>
    </source>
</evidence>
<proteinExistence type="predicted"/>
<keyword evidence="4" id="KW-1185">Reference proteome</keyword>
<feature type="transmembrane region" description="Helical" evidence="2">
    <location>
        <begin position="287"/>
        <end position="311"/>
    </location>
</feature>
<dbReference type="OrthoDB" id="5412936at2759"/>
<keyword evidence="2" id="KW-1133">Transmembrane helix</keyword>
<sequence>MSTTQASFYASPSSISHRPSSSPPPAPRMEEYSQHPTPAQQEAQAILSHLLTKLQDPASKYHTRYAKWTTRHPKLEEFCFRCVRPSVWTFLSAAPTWPALKAIGGDIKFPGRAIYFDGVLGLDKRPRVYIGQSTNTRLRIGQHFNFRYRRDNPSLHYHALQHSSYNVFGVLCALPSPGMGNHTLPGMDCPDLLLNVLEMWMCLVFRSLPDETLGEWLPNGVKIEGGFGGLNIAAPVDHGEKEREWVDLSDSDDPLVREYLAAGDSVEKKSKEVGYQERRRRVGDGELLVHVTPGALLVLGATLFVGVWMLNRSARARPRWR</sequence>
<dbReference type="AlphaFoldDB" id="A0A6A6IZC9"/>
<evidence type="ECO:0000313" key="3">
    <source>
        <dbReference type="EMBL" id="KAF2255951.1"/>
    </source>
</evidence>
<organism evidence="3 4">
    <name type="scientific">Trematosphaeria pertusa</name>
    <dbReference type="NCBI Taxonomy" id="390896"/>
    <lineage>
        <taxon>Eukaryota</taxon>
        <taxon>Fungi</taxon>
        <taxon>Dikarya</taxon>
        <taxon>Ascomycota</taxon>
        <taxon>Pezizomycotina</taxon>
        <taxon>Dothideomycetes</taxon>
        <taxon>Pleosporomycetidae</taxon>
        <taxon>Pleosporales</taxon>
        <taxon>Massarineae</taxon>
        <taxon>Trematosphaeriaceae</taxon>
        <taxon>Trematosphaeria</taxon>
    </lineage>
</organism>
<feature type="compositionally biased region" description="Polar residues" evidence="1">
    <location>
        <begin position="1"/>
        <end position="10"/>
    </location>
</feature>
<reference evidence="3" key="1">
    <citation type="journal article" date="2020" name="Stud. Mycol.">
        <title>101 Dothideomycetes genomes: a test case for predicting lifestyles and emergence of pathogens.</title>
        <authorList>
            <person name="Haridas S."/>
            <person name="Albert R."/>
            <person name="Binder M."/>
            <person name="Bloem J."/>
            <person name="Labutti K."/>
            <person name="Salamov A."/>
            <person name="Andreopoulos B."/>
            <person name="Baker S."/>
            <person name="Barry K."/>
            <person name="Bills G."/>
            <person name="Bluhm B."/>
            <person name="Cannon C."/>
            <person name="Castanera R."/>
            <person name="Culley D."/>
            <person name="Daum C."/>
            <person name="Ezra D."/>
            <person name="Gonzalez J."/>
            <person name="Henrissat B."/>
            <person name="Kuo A."/>
            <person name="Liang C."/>
            <person name="Lipzen A."/>
            <person name="Lutzoni F."/>
            <person name="Magnuson J."/>
            <person name="Mondo S."/>
            <person name="Nolan M."/>
            <person name="Ohm R."/>
            <person name="Pangilinan J."/>
            <person name="Park H.-J."/>
            <person name="Ramirez L."/>
            <person name="Alfaro M."/>
            <person name="Sun H."/>
            <person name="Tritt A."/>
            <person name="Yoshinaga Y."/>
            <person name="Zwiers L.-H."/>
            <person name="Turgeon B."/>
            <person name="Goodwin S."/>
            <person name="Spatafora J."/>
            <person name="Crous P."/>
            <person name="Grigoriev I."/>
        </authorList>
    </citation>
    <scope>NUCLEOTIDE SEQUENCE</scope>
    <source>
        <strain evidence="3">CBS 122368</strain>
    </source>
</reference>
<gene>
    <name evidence="3" type="ORF">BU26DRAFT_512883</name>
</gene>
<evidence type="ECO:0000256" key="2">
    <source>
        <dbReference type="SAM" id="Phobius"/>
    </source>
</evidence>
<name>A0A6A6IZC9_9PLEO</name>
<feature type="region of interest" description="Disordered" evidence="1">
    <location>
        <begin position="1"/>
        <end position="39"/>
    </location>
</feature>
<keyword evidence="2" id="KW-0812">Transmembrane</keyword>
<keyword evidence="2" id="KW-0472">Membrane</keyword>
<dbReference type="RefSeq" id="XP_033690955.1">
    <property type="nucleotide sequence ID" value="XM_033827495.1"/>
</dbReference>
<dbReference type="EMBL" id="ML987189">
    <property type="protein sequence ID" value="KAF2255951.1"/>
    <property type="molecule type" value="Genomic_DNA"/>
</dbReference>
<dbReference type="Proteomes" id="UP000800094">
    <property type="component" value="Unassembled WGS sequence"/>
</dbReference>
<evidence type="ECO:0000256" key="1">
    <source>
        <dbReference type="SAM" id="MobiDB-lite"/>
    </source>
</evidence>
<feature type="compositionally biased region" description="Low complexity" evidence="1">
    <location>
        <begin position="11"/>
        <end position="20"/>
    </location>
</feature>
<dbReference type="GeneID" id="54580825"/>
<protein>
    <submittedName>
        <fullName evidence="3">Uncharacterized protein</fullName>
    </submittedName>
</protein>
<accession>A0A6A6IZC9</accession>